<organism evidence="2 3">
    <name type="scientific">Anaerovirgula multivorans</name>
    <dbReference type="NCBI Taxonomy" id="312168"/>
    <lineage>
        <taxon>Bacteria</taxon>
        <taxon>Bacillati</taxon>
        <taxon>Bacillota</taxon>
        <taxon>Clostridia</taxon>
        <taxon>Peptostreptococcales</taxon>
        <taxon>Natronincolaceae</taxon>
        <taxon>Anaerovirgula</taxon>
    </lineage>
</organism>
<dbReference type="AlphaFoldDB" id="A0A239FK57"/>
<protein>
    <submittedName>
        <fullName evidence="2">Uncharacterized protein</fullName>
    </submittedName>
</protein>
<keyword evidence="3" id="KW-1185">Reference proteome</keyword>
<evidence type="ECO:0000256" key="1">
    <source>
        <dbReference type="SAM" id="Phobius"/>
    </source>
</evidence>
<evidence type="ECO:0000313" key="3">
    <source>
        <dbReference type="Proteomes" id="UP000198304"/>
    </source>
</evidence>
<keyword evidence="1" id="KW-1133">Transmembrane helix</keyword>
<name>A0A239FK57_9FIRM</name>
<feature type="transmembrane region" description="Helical" evidence="1">
    <location>
        <begin position="20"/>
        <end position="38"/>
    </location>
</feature>
<dbReference type="EMBL" id="FZOJ01000013">
    <property type="protein sequence ID" value="SNS57141.1"/>
    <property type="molecule type" value="Genomic_DNA"/>
</dbReference>
<gene>
    <name evidence="2" type="ORF">SAMN05446037_101352</name>
</gene>
<accession>A0A239FK57</accession>
<keyword evidence="1" id="KW-0812">Transmembrane</keyword>
<proteinExistence type="predicted"/>
<reference evidence="2 3" key="1">
    <citation type="submission" date="2017-06" db="EMBL/GenBank/DDBJ databases">
        <authorList>
            <person name="Kim H.J."/>
            <person name="Triplett B.A."/>
        </authorList>
    </citation>
    <scope>NUCLEOTIDE SEQUENCE [LARGE SCALE GENOMIC DNA]</scope>
    <source>
        <strain evidence="2 3">SCA</strain>
    </source>
</reference>
<evidence type="ECO:0000313" key="2">
    <source>
        <dbReference type="EMBL" id="SNS57141.1"/>
    </source>
</evidence>
<dbReference type="Proteomes" id="UP000198304">
    <property type="component" value="Unassembled WGS sequence"/>
</dbReference>
<keyword evidence="1" id="KW-0472">Membrane</keyword>
<sequence length="41" mass="4790">MEALTLKEKYLYFVKVSKKNTNSQVVVTFSFCIALMLLKFI</sequence>
<dbReference type="RefSeq" id="WP_278277842.1">
    <property type="nucleotide sequence ID" value="NZ_FZOJ01000013.1"/>
</dbReference>